<evidence type="ECO:0000256" key="1">
    <source>
        <dbReference type="ARBA" id="ARBA00022801"/>
    </source>
</evidence>
<organism evidence="2 3">
    <name type="scientific">Anthostomella pinea</name>
    <dbReference type="NCBI Taxonomy" id="933095"/>
    <lineage>
        <taxon>Eukaryota</taxon>
        <taxon>Fungi</taxon>
        <taxon>Dikarya</taxon>
        <taxon>Ascomycota</taxon>
        <taxon>Pezizomycotina</taxon>
        <taxon>Sordariomycetes</taxon>
        <taxon>Xylariomycetidae</taxon>
        <taxon>Xylariales</taxon>
        <taxon>Xylariaceae</taxon>
        <taxon>Anthostomella</taxon>
    </lineage>
</organism>
<sequence length="90" mass="9637">MAGIQIREGKAPFEIPSIAEPCFTYYKIIGDLASGAPPVVVVHGGPGAGHEYLLTFADLWWDDGLPVVFYDQIGCASSTHLPQKAGDQSF</sequence>
<comment type="caution">
    <text evidence="2">The sequence shown here is derived from an EMBL/GenBank/DDBJ whole genome shotgun (WGS) entry which is preliminary data.</text>
</comment>
<dbReference type="InterPro" id="IPR029058">
    <property type="entry name" value="AB_hydrolase_fold"/>
</dbReference>
<reference evidence="2" key="1">
    <citation type="submission" date="2023-10" db="EMBL/GenBank/DDBJ databases">
        <authorList>
            <person name="Hackl T."/>
        </authorList>
    </citation>
    <scope>NUCLEOTIDE SEQUENCE</scope>
</reference>
<dbReference type="GO" id="GO:0006508">
    <property type="term" value="P:proteolysis"/>
    <property type="evidence" value="ECO:0007669"/>
    <property type="project" value="InterPro"/>
</dbReference>
<accession>A0AAI8VRR2</accession>
<proteinExistence type="predicted"/>
<dbReference type="PRINTS" id="PR00793">
    <property type="entry name" value="PROAMNOPTASE"/>
</dbReference>
<gene>
    <name evidence="2" type="ORF">KHLLAP_LOCUS10314</name>
</gene>
<dbReference type="Proteomes" id="UP001295740">
    <property type="component" value="Unassembled WGS sequence"/>
</dbReference>
<dbReference type="SUPFAM" id="SSF53474">
    <property type="entry name" value="alpha/beta-Hydrolases"/>
    <property type="match status" value="1"/>
</dbReference>
<keyword evidence="3" id="KW-1185">Reference proteome</keyword>
<protein>
    <submittedName>
        <fullName evidence="2">Uu.00g057460.m01.CDS01</fullName>
    </submittedName>
</protein>
<dbReference type="AlphaFoldDB" id="A0AAI8VRR2"/>
<dbReference type="Gene3D" id="3.40.50.1820">
    <property type="entry name" value="alpha/beta hydrolase"/>
    <property type="match status" value="1"/>
</dbReference>
<dbReference type="GO" id="GO:0008233">
    <property type="term" value="F:peptidase activity"/>
    <property type="evidence" value="ECO:0007669"/>
    <property type="project" value="InterPro"/>
</dbReference>
<evidence type="ECO:0000313" key="2">
    <source>
        <dbReference type="EMBL" id="CAJ2509846.1"/>
    </source>
</evidence>
<dbReference type="InterPro" id="IPR002410">
    <property type="entry name" value="Peptidase_S33"/>
</dbReference>
<keyword evidence="1" id="KW-0378">Hydrolase</keyword>
<evidence type="ECO:0000313" key="3">
    <source>
        <dbReference type="Proteomes" id="UP001295740"/>
    </source>
</evidence>
<dbReference type="EMBL" id="CAUWAG010000013">
    <property type="protein sequence ID" value="CAJ2509846.1"/>
    <property type="molecule type" value="Genomic_DNA"/>
</dbReference>
<name>A0AAI8VRR2_9PEZI</name>